<evidence type="ECO:0000256" key="3">
    <source>
        <dbReference type="SAM" id="SignalP"/>
    </source>
</evidence>
<dbReference type="PANTHER" id="PTHR35340:SF5">
    <property type="entry name" value="ASST-DOMAIN-CONTAINING PROTEIN"/>
    <property type="match status" value="1"/>
</dbReference>
<dbReference type="Proteomes" id="UP001498398">
    <property type="component" value="Unassembled WGS sequence"/>
</dbReference>
<keyword evidence="2" id="KW-0812">Transmembrane</keyword>
<evidence type="ECO:0000313" key="5">
    <source>
        <dbReference type="Proteomes" id="UP001498398"/>
    </source>
</evidence>
<feature type="transmembrane region" description="Helical" evidence="2">
    <location>
        <begin position="539"/>
        <end position="560"/>
    </location>
</feature>
<reference evidence="4 5" key="1">
    <citation type="submission" date="2024-01" db="EMBL/GenBank/DDBJ databases">
        <title>A draft genome for the cacao thread blight pathogen Marasmiellus scandens.</title>
        <authorList>
            <person name="Baruah I.K."/>
            <person name="Leung J."/>
            <person name="Bukari Y."/>
            <person name="Amoako-Attah I."/>
            <person name="Meinhardt L.W."/>
            <person name="Bailey B.A."/>
            <person name="Cohen S.P."/>
        </authorList>
    </citation>
    <scope>NUCLEOTIDE SEQUENCE [LARGE SCALE GENOMIC DNA]</scope>
    <source>
        <strain evidence="4 5">GH-19</strain>
    </source>
</reference>
<evidence type="ECO:0008006" key="6">
    <source>
        <dbReference type="Google" id="ProtNLM"/>
    </source>
</evidence>
<feature type="region of interest" description="Disordered" evidence="1">
    <location>
        <begin position="513"/>
        <end position="533"/>
    </location>
</feature>
<evidence type="ECO:0000256" key="1">
    <source>
        <dbReference type="SAM" id="MobiDB-lite"/>
    </source>
</evidence>
<evidence type="ECO:0000256" key="2">
    <source>
        <dbReference type="SAM" id="Phobius"/>
    </source>
</evidence>
<accession>A0ABR1IYZ2</accession>
<gene>
    <name evidence="4" type="ORF">VKT23_015768</name>
</gene>
<dbReference type="EMBL" id="JBANRG010000055">
    <property type="protein sequence ID" value="KAK7443170.1"/>
    <property type="molecule type" value="Genomic_DNA"/>
</dbReference>
<evidence type="ECO:0000313" key="4">
    <source>
        <dbReference type="EMBL" id="KAK7443170.1"/>
    </source>
</evidence>
<dbReference type="InterPro" id="IPR039535">
    <property type="entry name" value="ASST-like"/>
</dbReference>
<organism evidence="4 5">
    <name type="scientific">Marasmiellus scandens</name>
    <dbReference type="NCBI Taxonomy" id="2682957"/>
    <lineage>
        <taxon>Eukaryota</taxon>
        <taxon>Fungi</taxon>
        <taxon>Dikarya</taxon>
        <taxon>Basidiomycota</taxon>
        <taxon>Agaricomycotina</taxon>
        <taxon>Agaricomycetes</taxon>
        <taxon>Agaricomycetidae</taxon>
        <taxon>Agaricales</taxon>
        <taxon>Marasmiineae</taxon>
        <taxon>Omphalotaceae</taxon>
        <taxon>Marasmiellus</taxon>
    </lineage>
</organism>
<comment type="caution">
    <text evidence="4">The sequence shown here is derived from an EMBL/GenBank/DDBJ whole genome shotgun (WGS) entry which is preliminary data.</text>
</comment>
<dbReference type="PANTHER" id="PTHR35340">
    <property type="entry name" value="PQQ ENZYME REPEAT PROTEIN-RELATED"/>
    <property type="match status" value="1"/>
</dbReference>
<proteinExistence type="predicted"/>
<protein>
    <recommendedName>
        <fullName evidence="6">ASST-domain-containing protein</fullName>
    </recommendedName>
</protein>
<keyword evidence="5" id="KW-1185">Reference proteome</keyword>
<feature type="compositionally biased region" description="Low complexity" evidence="1">
    <location>
        <begin position="514"/>
        <end position="524"/>
    </location>
</feature>
<dbReference type="InterPro" id="IPR053143">
    <property type="entry name" value="Arylsulfate_ST"/>
</dbReference>
<sequence length="566" mass="60453">MARSALTSGMWFLPLVTLWSSIHTVFAQFKTRPDLVPAPWNVTFTNTSAGSLASEGFIFMAPRVQEPTGLMIFDNDGQLVWLNNDTSVQGAFDFRPQTWNSQQYLTYWSGTASTAGFGQGFVFMLDSTYKVTHNFTAPNMSDFHEFHINADGSAVTSVYSLLDNVDTTGKNFGQTNSFVWDGCIQEFNVDTGEPGSFSFCSLEGGINILDSFTDPATAPVDSNDGWDFVHVNSAEKDATGNYLMSARHTHTIYYIDGSTGEILWRLGGMNSTFSGDGNEFGWQHDARWVGEKSSSADDLRSANSGGKRRLTVYDNASAGFDNTGTESRGLLVELDFSAMTASIITSFHSPGGETTLLSASQGNVQWLADHSELNTDNVFMGYGSVPVFAEYTNSGDAIRVVHYGTSDTAQGYRIFRSTWTGTPTTAPDVVIEDGVLFVSWNGATEVTQWQVQQGDSQDSLGNNTAVQKTGFETAINIDTSKAATQVMALDQNGHVLAKSNVLASDGTSMGGAVNGTATVTTDGSDGSGDGSDGNDDNGALASFAAGATALCCIVAIVSLVTEAAIF</sequence>
<name>A0ABR1IYZ2_9AGAR</name>
<keyword evidence="2" id="KW-1133">Transmembrane helix</keyword>
<feature type="signal peptide" evidence="3">
    <location>
        <begin position="1"/>
        <end position="27"/>
    </location>
</feature>
<keyword evidence="3" id="KW-0732">Signal</keyword>
<dbReference type="Pfam" id="PF14269">
    <property type="entry name" value="Arylsulfotran_2"/>
    <property type="match status" value="1"/>
</dbReference>
<keyword evidence="2" id="KW-0472">Membrane</keyword>
<feature type="chain" id="PRO_5047167674" description="ASST-domain-containing protein" evidence="3">
    <location>
        <begin position="28"/>
        <end position="566"/>
    </location>
</feature>